<sequence length="118" mass="13113">MYESKTEALISPRQFRFRLLRHGLAACVLLVASVLFGVLGHWYFEPHIPLHDAIFNATLLLGGVGPVILPQTMGGKLFLAIYGLYVGLVFVASIGLILTPVAHRILHRFHFDDSDDDD</sequence>
<evidence type="ECO:0000313" key="2">
    <source>
        <dbReference type="EMBL" id="MEE1867704.1"/>
    </source>
</evidence>
<keyword evidence="1" id="KW-0812">Transmembrane</keyword>
<protein>
    <recommendedName>
        <fullName evidence="4">Two pore domain potassium channel family protein</fullName>
    </recommendedName>
</protein>
<reference evidence="2 3" key="1">
    <citation type="submission" date="2024-01" db="EMBL/GenBank/DDBJ databases">
        <title>Unpublished Manusciprt.</title>
        <authorList>
            <person name="Duman M."/>
            <person name="Valdes E.G."/>
            <person name="Ajmi N."/>
            <person name="Altun S."/>
            <person name="Saticioglu I.B."/>
        </authorList>
    </citation>
    <scope>NUCLEOTIDE SEQUENCE [LARGE SCALE GENOMIC DNA]</scope>
    <source>
        <strain evidence="2 3">120P</strain>
    </source>
</reference>
<feature type="transmembrane region" description="Helical" evidence="1">
    <location>
        <begin position="23"/>
        <end position="44"/>
    </location>
</feature>
<evidence type="ECO:0000313" key="3">
    <source>
        <dbReference type="Proteomes" id="UP001307839"/>
    </source>
</evidence>
<dbReference type="AlphaFoldDB" id="A0AB35WWA2"/>
<accession>A0AB35WWA2</accession>
<keyword evidence="3" id="KW-1185">Reference proteome</keyword>
<feature type="transmembrane region" description="Helical" evidence="1">
    <location>
        <begin position="50"/>
        <end position="70"/>
    </location>
</feature>
<keyword evidence="1" id="KW-0472">Membrane</keyword>
<proteinExistence type="predicted"/>
<name>A0AB35WWA2_9PSED</name>
<evidence type="ECO:0008006" key="4">
    <source>
        <dbReference type="Google" id="ProtNLM"/>
    </source>
</evidence>
<organism evidence="2 3">
    <name type="scientific">Pseudomonas auratipiscis</name>
    <dbReference type="NCBI Taxonomy" id="3115853"/>
    <lineage>
        <taxon>Bacteria</taxon>
        <taxon>Pseudomonadati</taxon>
        <taxon>Pseudomonadota</taxon>
        <taxon>Gammaproteobacteria</taxon>
        <taxon>Pseudomonadales</taxon>
        <taxon>Pseudomonadaceae</taxon>
        <taxon>Pseudomonas</taxon>
    </lineage>
</organism>
<dbReference type="EMBL" id="JAZDQP010000009">
    <property type="protein sequence ID" value="MEE1867704.1"/>
    <property type="molecule type" value="Genomic_DNA"/>
</dbReference>
<feature type="transmembrane region" description="Helical" evidence="1">
    <location>
        <begin position="77"/>
        <end position="98"/>
    </location>
</feature>
<dbReference type="RefSeq" id="WP_330079896.1">
    <property type="nucleotide sequence ID" value="NZ_JAZDCU010000008.1"/>
</dbReference>
<comment type="caution">
    <text evidence="2">The sequence shown here is derived from an EMBL/GenBank/DDBJ whole genome shotgun (WGS) entry which is preliminary data.</text>
</comment>
<gene>
    <name evidence="2" type="ORF">V0R53_15030</name>
</gene>
<dbReference type="Proteomes" id="UP001307839">
    <property type="component" value="Unassembled WGS sequence"/>
</dbReference>
<keyword evidence="1" id="KW-1133">Transmembrane helix</keyword>
<evidence type="ECO:0000256" key="1">
    <source>
        <dbReference type="SAM" id="Phobius"/>
    </source>
</evidence>